<evidence type="ECO:0000256" key="1">
    <source>
        <dbReference type="SAM" id="MobiDB-lite"/>
    </source>
</evidence>
<feature type="transmembrane region" description="Helical" evidence="2">
    <location>
        <begin position="7"/>
        <end position="29"/>
    </location>
</feature>
<evidence type="ECO:0000313" key="4">
    <source>
        <dbReference type="Proteomes" id="UP000799770"/>
    </source>
</evidence>
<name>A0A6A5Z929_9PLEO</name>
<sequence length="301" mass="32042">MAAGSLVLTVLRCLVLVFALGVVGLGAYIQHTVHDVEIRGNLILDIVRLPIQREAQWKAFFDVVLDSNMRIWVAIAAGCFTTLAGLLIILSAKVDRLRMSRYVVVPLELLVMLVMAGAFAAILSLAIKFGPACAVLDPSSSPDLASFETLCPISKAYSGAAGAGWFVAAITSLAALIDLYQHARSQSSCSFEPTASALGMSHGYQAVTPAAPRATIPTIYDPKKPMPGTPPRPLREDELGLADAGAAMGVREPSLSEDGDRARIDEKDSGISGPLGLEKPETARQMMRPARPWSEMPSRSA</sequence>
<evidence type="ECO:0000256" key="2">
    <source>
        <dbReference type="SAM" id="Phobius"/>
    </source>
</evidence>
<keyword evidence="4" id="KW-1185">Reference proteome</keyword>
<feature type="transmembrane region" description="Helical" evidence="2">
    <location>
        <begin position="156"/>
        <end position="177"/>
    </location>
</feature>
<feature type="region of interest" description="Disordered" evidence="1">
    <location>
        <begin position="216"/>
        <end position="301"/>
    </location>
</feature>
<gene>
    <name evidence="3" type="ORF">BDV96DRAFT_646430</name>
</gene>
<keyword evidence="2" id="KW-1133">Transmembrane helix</keyword>
<accession>A0A6A5Z929</accession>
<evidence type="ECO:0000313" key="3">
    <source>
        <dbReference type="EMBL" id="KAF2115433.1"/>
    </source>
</evidence>
<proteinExistence type="predicted"/>
<feature type="transmembrane region" description="Helical" evidence="2">
    <location>
        <begin position="102"/>
        <end position="127"/>
    </location>
</feature>
<protein>
    <submittedName>
        <fullName evidence="3">Uncharacterized protein</fullName>
    </submittedName>
</protein>
<keyword evidence="2" id="KW-0812">Transmembrane</keyword>
<organism evidence="3 4">
    <name type="scientific">Lophiotrema nucula</name>
    <dbReference type="NCBI Taxonomy" id="690887"/>
    <lineage>
        <taxon>Eukaryota</taxon>
        <taxon>Fungi</taxon>
        <taxon>Dikarya</taxon>
        <taxon>Ascomycota</taxon>
        <taxon>Pezizomycotina</taxon>
        <taxon>Dothideomycetes</taxon>
        <taxon>Pleosporomycetidae</taxon>
        <taxon>Pleosporales</taxon>
        <taxon>Lophiotremataceae</taxon>
        <taxon>Lophiotrema</taxon>
    </lineage>
</organism>
<keyword evidence="2" id="KW-0472">Membrane</keyword>
<dbReference type="AlphaFoldDB" id="A0A6A5Z929"/>
<reference evidence="3" key="1">
    <citation type="journal article" date="2020" name="Stud. Mycol.">
        <title>101 Dothideomycetes genomes: a test case for predicting lifestyles and emergence of pathogens.</title>
        <authorList>
            <person name="Haridas S."/>
            <person name="Albert R."/>
            <person name="Binder M."/>
            <person name="Bloem J."/>
            <person name="Labutti K."/>
            <person name="Salamov A."/>
            <person name="Andreopoulos B."/>
            <person name="Baker S."/>
            <person name="Barry K."/>
            <person name="Bills G."/>
            <person name="Bluhm B."/>
            <person name="Cannon C."/>
            <person name="Castanera R."/>
            <person name="Culley D."/>
            <person name="Daum C."/>
            <person name="Ezra D."/>
            <person name="Gonzalez J."/>
            <person name="Henrissat B."/>
            <person name="Kuo A."/>
            <person name="Liang C."/>
            <person name="Lipzen A."/>
            <person name="Lutzoni F."/>
            <person name="Magnuson J."/>
            <person name="Mondo S."/>
            <person name="Nolan M."/>
            <person name="Ohm R."/>
            <person name="Pangilinan J."/>
            <person name="Park H.-J."/>
            <person name="Ramirez L."/>
            <person name="Alfaro M."/>
            <person name="Sun H."/>
            <person name="Tritt A."/>
            <person name="Yoshinaga Y."/>
            <person name="Zwiers L.-H."/>
            <person name="Turgeon B."/>
            <person name="Goodwin S."/>
            <person name="Spatafora J."/>
            <person name="Crous P."/>
            <person name="Grigoriev I."/>
        </authorList>
    </citation>
    <scope>NUCLEOTIDE SEQUENCE</scope>
    <source>
        <strain evidence="3">CBS 627.86</strain>
    </source>
</reference>
<dbReference type="EMBL" id="ML977323">
    <property type="protein sequence ID" value="KAF2115433.1"/>
    <property type="molecule type" value="Genomic_DNA"/>
</dbReference>
<dbReference type="OrthoDB" id="3779192at2759"/>
<feature type="compositionally biased region" description="Basic and acidic residues" evidence="1">
    <location>
        <begin position="258"/>
        <end position="269"/>
    </location>
</feature>
<dbReference type="Proteomes" id="UP000799770">
    <property type="component" value="Unassembled WGS sequence"/>
</dbReference>
<feature type="transmembrane region" description="Helical" evidence="2">
    <location>
        <begin position="71"/>
        <end position="90"/>
    </location>
</feature>